<keyword evidence="4" id="KW-0804">Transcription</keyword>
<dbReference type="Gene3D" id="1.10.10.10">
    <property type="entry name" value="Winged helix-like DNA-binding domain superfamily/Winged helix DNA-binding domain"/>
    <property type="match status" value="1"/>
</dbReference>
<evidence type="ECO:0000256" key="2">
    <source>
        <dbReference type="ARBA" id="ARBA00023015"/>
    </source>
</evidence>
<dbReference type="SUPFAM" id="SSF53850">
    <property type="entry name" value="Periplasmic binding protein-like II"/>
    <property type="match status" value="1"/>
</dbReference>
<dbReference type="InterPro" id="IPR036388">
    <property type="entry name" value="WH-like_DNA-bd_sf"/>
</dbReference>
<dbReference type="Pfam" id="PF00126">
    <property type="entry name" value="HTH_1"/>
    <property type="match status" value="1"/>
</dbReference>
<dbReference type="SUPFAM" id="SSF46785">
    <property type="entry name" value="Winged helix' DNA-binding domain"/>
    <property type="match status" value="1"/>
</dbReference>
<name>A0ABQ6F594_9VIBR</name>
<accession>A0ABQ6F594</accession>
<dbReference type="InterPro" id="IPR000847">
    <property type="entry name" value="LysR_HTH_N"/>
</dbReference>
<dbReference type="InterPro" id="IPR036390">
    <property type="entry name" value="WH_DNA-bd_sf"/>
</dbReference>
<dbReference type="PROSITE" id="PS50931">
    <property type="entry name" value="HTH_LYSR"/>
    <property type="match status" value="1"/>
</dbReference>
<keyword evidence="2" id="KW-0805">Transcription regulation</keyword>
<gene>
    <name evidence="6" type="ORF">GCM10007938_36400</name>
</gene>
<comment type="similarity">
    <text evidence="1">Belongs to the LysR transcriptional regulatory family.</text>
</comment>
<dbReference type="RefSeq" id="WP_284193693.1">
    <property type="nucleotide sequence ID" value="NZ_BSPW01000084.1"/>
</dbReference>
<dbReference type="PANTHER" id="PTHR30537:SF5">
    <property type="entry name" value="HTH-TYPE TRANSCRIPTIONAL ACTIVATOR TTDR-RELATED"/>
    <property type="match status" value="1"/>
</dbReference>
<feature type="domain" description="HTH lysR-type" evidence="5">
    <location>
        <begin position="5"/>
        <end position="62"/>
    </location>
</feature>
<keyword evidence="3" id="KW-0238">DNA-binding</keyword>
<evidence type="ECO:0000259" key="5">
    <source>
        <dbReference type="PROSITE" id="PS50931"/>
    </source>
</evidence>
<dbReference type="PANTHER" id="PTHR30537">
    <property type="entry name" value="HTH-TYPE TRANSCRIPTIONAL REGULATOR"/>
    <property type="match status" value="1"/>
</dbReference>
<evidence type="ECO:0000256" key="4">
    <source>
        <dbReference type="ARBA" id="ARBA00023163"/>
    </source>
</evidence>
<dbReference type="Pfam" id="PF03466">
    <property type="entry name" value="LysR_substrate"/>
    <property type="match status" value="1"/>
</dbReference>
<keyword evidence="7" id="KW-1185">Reference proteome</keyword>
<evidence type="ECO:0000256" key="1">
    <source>
        <dbReference type="ARBA" id="ARBA00009437"/>
    </source>
</evidence>
<organism evidence="6 7">
    <name type="scientific">Vibrio zhanjiangensis</name>
    <dbReference type="NCBI Taxonomy" id="1046128"/>
    <lineage>
        <taxon>Bacteria</taxon>
        <taxon>Pseudomonadati</taxon>
        <taxon>Pseudomonadota</taxon>
        <taxon>Gammaproteobacteria</taxon>
        <taxon>Vibrionales</taxon>
        <taxon>Vibrionaceae</taxon>
        <taxon>Vibrio</taxon>
    </lineage>
</organism>
<evidence type="ECO:0000313" key="6">
    <source>
        <dbReference type="EMBL" id="GLT19857.1"/>
    </source>
</evidence>
<dbReference type="Gene3D" id="3.40.190.290">
    <property type="match status" value="1"/>
</dbReference>
<evidence type="ECO:0000256" key="3">
    <source>
        <dbReference type="ARBA" id="ARBA00023125"/>
    </source>
</evidence>
<reference evidence="7" key="1">
    <citation type="journal article" date="2019" name="Int. J. Syst. Evol. Microbiol.">
        <title>The Global Catalogue of Microorganisms (GCM) 10K type strain sequencing project: providing services to taxonomists for standard genome sequencing and annotation.</title>
        <authorList>
            <consortium name="The Broad Institute Genomics Platform"/>
            <consortium name="The Broad Institute Genome Sequencing Center for Infectious Disease"/>
            <person name="Wu L."/>
            <person name="Ma J."/>
        </authorList>
    </citation>
    <scope>NUCLEOTIDE SEQUENCE [LARGE SCALE GENOMIC DNA]</scope>
    <source>
        <strain evidence="7">NBRC 108723</strain>
    </source>
</reference>
<proteinExistence type="inferred from homology"/>
<dbReference type="EMBL" id="BSPW01000084">
    <property type="protein sequence ID" value="GLT19857.1"/>
    <property type="molecule type" value="Genomic_DNA"/>
</dbReference>
<dbReference type="InterPro" id="IPR058163">
    <property type="entry name" value="LysR-type_TF_proteobact-type"/>
</dbReference>
<dbReference type="Proteomes" id="UP001157138">
    <property type="component" value="Unassembled WGS sequence"/>
</dbReference>
<protein>
    <submittedName>
        <fullName evidence="6">LysR family transcriptional regulator</fullName>
    </submittedName>
</protein>
<evidence type="ECO:0000313" key="7">
    <source>
        <dbReference type="Proteomes" id="UP001157138"/>
    </source>
</evidence>
<dbReference type="CDD" id="cd08422">
    <property type="entry name" value="PBP2_CrgA_like"/>
    <property type="match status" value="1"/>
</dbReference>
<dbReference type="InterPro" id="IPR005119">
    <property type="entry name" value="LysR_subst-bd"/>
</dbReference>
<comment type="caution">
    <text evidence="6">The sequence shown here is derived from an EMBL/GenBank/DDBJ whole genome shotgun (WGS) entry which is preliminary data.</text>
</comment>
<sequence length="301" mass="33462">MLEKVDQQWLRSFHCVYENSSFKKASEFLGLPTSNVSRHIALLEDTLNTRLFNRTTRKTSPTPAGSQLYNRTHPLFEKLNDALNDVTHHSHETFGQLRVLMPDSPQLASAVVAFCLAHPGISLCCDTSLNPNRDLLDGFDVFLSFHRGSLLDSSWIAREIARWPSVVVAAPNLLRSYPQPLHISDLPNLPCISSLSVLGGSPWIFKSEQGETVTQKVSSPFRVNSGQLAKQGALAGLGVAILPLEFCQNEIDSGQLTMLTLDHMPEDLTLNAFYSSQKHLTKKVVAFIEHLQTSMHDLSQD</sequence>